<accession>A0A166F9N4</accession>
<dbReference type="AlphaFoldDB" id="A0A166F9N4"/>
<keyword evidence="3" id="KW-0472">Membrane</keyword>
<feature type="transmembrane region" description="Helical" evidence="3">
    <location>
        <begin position="40"/>
        <end position="59"/>
    </location>
</feature>
<reference evidence="4 5" key="1">
    <citation type="journal article" date="2016" name="Mol. Biol. Evol.">
        <title>Comparative Genomics of Early-Diverging Mushroom-Forming Fungi Provides Insights into the Origins of Lignocellulose Decay Capabilities.</title>
        <authorList>
            <person name="Nagy L.G."/>
            <person name="Riley R."/>
            <person name="Tritt A."/>
            <person name="Adam C."/>
            <person name="Daum C."/>
            <person name="Floudas D."/>
            <person name="Sun H."/>
            <person name="Yadav J.S."/>
            <person name="Pangilinan J."/>
            <person name="Larsson K.H."/>
            <person name="Matsuura K."/>
            <person name="Barry K."/>
            <person name="Labutti K."/>
            <person name="Kuo R."/>
            <person name="Ohm R.A."/>
            <person name="Bhattacharya S.S."/>
            <person name="Shirouzu T."/>
            <person name="Yoshinaga Y."/>
            <person name="Martin F.M."/>
            <person name="Grigoriev I.V."/>
            <person name="Hibbett D.S."/>
        </authorList>
    </citation>
    <scope>NUCLEOTIDE SEQUENCE [LARGE SCALE GENOMIC DNA]</scope>
    <source>
        <strain evidence="4 5">HHB10207 ss-3</strain>
    </source>
</reference>
<evidence type="ECO:0000313" key="4">
    <source>
        <dbReference type="EMBL" id="KZT40426.1"/>
    </source>
</evidence>
<feature type="compositionally biased region" description="Pro residues" evidence="2">
    <location>
        <begin position="167"/>
        <end position="180"/>
    </location>
</feature>
<evidence type="ECO:0000256" key="2">
    <source>
        <dbReference type="SAM" id="MobiDB-lite"/>
    </source>
</evidence>
<feature type="region of interest" description="Disordered" evidence="2">
    <location>
        <begin position="162"/>
        <end position="218"/>
    </location>
</feature>
<dbReference type="EMBL" id="KV428033">
    <property type="protein sequence ID" value="KZT40426.1"/>
    <property type="molecule type" value="Genomic_DNA"/>
</dbReference>
<keyword evidence="5" id="KW-1185">Reference proteome</keyword>
<keyword evidence="3" id="KW-0812">Transmembrane</keyword>
<evidence type="ECO:0000256" key="3">
    <source>
        <dbReference type="SAM" id="Phobius"/>
    </source>
</evidence>
<organism evidence="4 5">
    <name type="scientific">Sistotremastrum suecicum HHB10207 ss-3</name>
    <dbReference type="NCBI Taxonomy" id="1314776"/>
    <lineage>
        <taxon>Eukaryota</taxon>
        <taxon>Fungi</taxon>
        <taxon>Dikarya</taxon>
        <taxon>Basidiomycota</taxon>
        <taxon>Agaricomycotina</taxon>
        <taxon>Agaricomycetes</taxon>
        <taxon>Sistotremastrales</taxon>
        <taxon>Sistotremastraceae</taxon>
        <taxon>Sistotremastrum</taxon>
    </lineage>
</organism>
<keyword evidence="1" id="KW-0175">Coiled coil</keyword>
<feature type="transmembrane region" description="Helical" evidence="3">
    <location>
        <begin position="6"/>
        <end position="28"/>
    </location>
</feature>
<feature type="coiled-coil region" evidence="1">
    <location>
        <begin position="122"/>
        <end position="153"/>
    </location>
</feature>
<evidence type="ECO:0000313" key="5">
    <source>
        <dbReference type="Proteomes" id="UP000076798"/>
    </source>
</evidence>
<keyword evidence="3" id="KW-1133">Transmembrane helix</keyword>
<gene>
    <name evidence="4" type="ORF">SISSUDRAFT_1127312</name>
</gene>
<sequence length="241" mass="26501">MDVERATLVGSSMVIGFILAVLLPGLSISWIELDIPQSTAIFLGVSVGAFAVYAIPTLFSQSCAGATEGTGYHDTRRSKKAIRRNQNIPSENPPGIVDAALQESFTMKQGQTSQIIQADNELLKLQETGKEILRRIENAEEELNRKYRILSDNFDQFEQFLNQRPYGTPPPPSPPPPADAPPAWRHAAQEKIPLSEGLGREGLFGRRSPFPIESRMPPRGEQIFKSTAENLPFLNGDASDA</sequence>
<protein>
    <submittedName>
        <fullName evidence="4">Uncharacterized protein</fullName>
    </submittedName>
</protein>
<evidence type="ECO:0000256" key="1">
    <source>
        <dbReference type="SAM" id="Coils"/>
    </source>
</evidence>
<proteinExistence type="predicted"/>
<dbReference type="Proteomes" id="UP000076798">
    <property type="component" value="Unassembled WGS sequence"/>
</dbReference>
<name>A0A166F9N4_9AGAM</name>